<dbReference type="Proteomes" id="UP001165541">
    <property type="component" value="Unassembled WGS sequence"/>
</dbReference>
<dbReference type="RefSeq" id="WP_251778950.1">
    <property type="nucleotide sequence ID" value="NZ_JAMKFE010000007.1"/>
</dbReference>
<dbReference type="EMBL" id="JAMKFE010000007">
    <property type="protein sequence ID" value="MCM5680496.1"/>
    <property type="molecule type" value="Genomic_DNA"/>
</dbReference>
<accession>A0ABT0YP47</accession>
<keyword evidence="2" id="KW-1185">Reference proteome</keyword>
<proteinExistence type="predicted"/>
<comment type="caution">
    <text evidence="1">The sequence shown here is derived from an EMBL/GenBank/DDBJ whole genome shotgun (WGS) entry which is preliminary data.</text>
</comment>
<name>A0ABT0YP47_9BURK</name>
<evidence type="ECO:0000313" key="2">
    <source>
        <dbReference type="Proteomes" id="UP001165541"/>
    </source>
</evidence>
<evidence type="ECO:0000313" key="1">
    <source>
        <dbReference type="EMBL" id="MCM5680496.1"/>
    </source>
</evidence>
<gene>
    <name evidence="1" type="ORF">M8A51_13255</name>
</gene>
<reference evidence="1" key="1">
    <citation type="submission" date="2022-05" db="EMBL/GenBank/DDBJ databases">
        <title>Schlegelella sp. nov., isolated from mangrove soil.</title>
        <authorList>
            <person name="Liu Y."/>
            <person name="Ge X."/>
            <person name="Liu W."/>
        </authorList>
    </citation>
    <scope>NUCLEOTIDE SEQUENCE</scope>
    <source>
        <strain evidence="1">S2-27</strain>
    </source>
</reference>
<organism evidence="1 2">
    <name type="scientific">Caldimonas mangrovi</name>
    <dbReference type="NCBI Taxonomy" id="2944811"/>
    <lineage>
        <taxon>Bacteria</taxon>
        <taxon>Pseudomonadati</taxon>
        <taxon>Pseudomonadota</taxon>
        <taxon>Betaproteobacteria</taxon>
        <taxon>Burkholderiales</taxon>
        <taxon>Sphaerotilaceae</taxon>
        <taxon>Caldimonas</taxon>
    </lineage>
</organism>
<sequence length="266" mass="29814">MSDLSDLPCAVCGAPLERVRYFPRQMLTADDMRLEQDYFREKLRRHNRYLHGWGVVCGLAVEWTDDAKSWSVRVCPGYAVAPQGDEIAVDDCVIVDLKLGAVPDPCTVRWPCPPQGDMPGGSRERPAVAYIAVRYAECHTRPVRVHPAGCGCDEVSCEYARVRESFEIKVLWKLPQSHTDAAADDQAWCQALQQQPAATDIRRRHRFPAPACPPCVSDPWVVIATVAFPAAEAPSEQYKTSHPPQYEHRRVLLATQRLQTAVACFE</sequence>
<protein>
    <submittedName>
        <fullName evidence="1">Uncharacterized protein</fullName>
    </submittedName>
</protein>